<evidence type="ECO:0000256" key="2">
    <source>
        <dbReference type="RuleBase" id="RU362097"/>
    </source>
</evidence>
<comment type="caution">
    <text evidence="3">The sequence shown here is derived from an EMBL/GenBank/DDBJ whole genome shotgun (WGS) entry which is preliminary data.</text>
</comment>
<dbReference type="PANTHER" id="PTHR30203">
    <property type="entry name" value="OUTER MEMBRANE CATION EFFLUX PROTEIN"/>
    <property type="match status" value="1"/>
</dbReference>
<sequence length="484" mass="52659">MRHTMKTPIWLLLFSLAGCTVGPDYIKPEVDTPAAFKQADGTQWKQAEPQDHVQRGPWWQVFNDELLNQLVPQVEVSNQTLRAALARYQQAVAGTRAARADLFPTIGSTLSRTRSQSSQLGNRTFNGNRLNTNNTLSANLSWEADIWGRISRTVEANRAGTDASASDVSAALLSAQAELVQNYFALRLADSQRLVLEDSIATYEKSLQQTRNRYAAGVASKADVVQAETQLNATRAQALDTGIQRAQLENAIAVLTGKPPSSLSIPVTRLTEQLPLVPVGLPSQLLERRPDVAAAERRVAAANAQIGVAKAAFFPTVNLSVNGGFQSTSSANLIDIANRFWSVGPALALTLFDAGRRRALSDQAIAAYDEQVANYRQTTLTAFQEVEDNLAALNVLQQEIVLQTQALQAARQSLEISTNQYQAGLISYLDVVTVANIALNNERTLLTLRGQQFAATVQLMRALGGGWEPGTALPHMQESARQKE</sequence>
<name>A0A3N0V2Y2_9PROT</name>
<proteinExistence type="inferred from homology"/>
<dbReference type="Gene3D" id="1.20.1600.10">
    <property type="entry name" value="Outer membrane efflux proteins (OEP)"/>
    <property type="match status" value="1"/>
</dbReference>
<accession>A0A3N0V2Y2</accession>
<keyword evidence="4" id="KW-1185">Reference proteome</keyword>
<keyword evidence="2" id="KW-0472">Membrane</keyword>
<dbReference type="NCBIfam" id="TIGR01845">
    <property type="entry name" value="outer_NodT"/>
    <property type="match status" value="1"/>
</dbReference>
<evidence type="ECO:0000313" key="4">
    <source>
        <dbReference type="Proteomes" id="UP000275137"/>
    </source>
</evidence>
<dbReference type="SUPFAM" id="SSF56954">
    <property type="entry name" value="Outer membrane efflux proteins (OEP)"/>
    <property type="match status" value="1"/>
</dbReference>
<dbReference type="PANTHER" id="PTHR30203:SF33">
    <property type="entry name" value="BLR4455 PROTEIN"/>
    <property type="match status" value="1"/>
</dbReference>
<dbReference type="Pfam" id="PF02321">
    <property type="entry name" value="OEP"/>
    <property type="match status" value="2"/>
</dbReference>
<dbReference type="GO" id="GO:0005886">
    <property type="term" value="C:plasma membrane"/>
    <property type="evidence" value="ECO:0007669"/>
    <property type="project" value="UniProtKB-SubCell"/>
</dbReference>
<dbReference type="EMBL" id="RJVP01000002">
    <property type="protein sequence ID" value="ROH86901.1"/>
    <property type="molecule type" value="Genomic_DNA"/>
</dbReference>
<dbReference type="InterPro" id="IPR003423">
    <property type="entry name" value="OMP_efflux"/>
</dbReference>
<dbReference type="Proteomes" id="UP000275137">
    <property type="component" value="Unassembled WGS sequence"/>
</dbReference>
<keyword evidence="2" id="KW-1134">Transmembrane beta strand</keyword>
<dbReference type="PROSITE" id="PS51257">
    <property type="entry name" value="PROKAR_LIPOPROTEIN"/>
    <property type="match status" value="1"/>
</dbReference>
<dbReference type="GO" id="GO:0015562">
    <property type="term" value="F:efflux transmembrane transporter activity"/>
    <property type="evidence" value="ECO:0007669"/>
    <property type="project" value="InterPro"/>
</dbReference>
<dbReference type="Gene3D" id="2.20.200.10">
    <property type="entry name" value="Outer membrane efflux proteins (OEP)"/>
    <property type="match status" value="1"/>
</dbReference>
<keyword evidence="2" id="KW-0564">Palmitate</keyword>
<reference evidence="3 4" key="1">
    <citation type="submission" date="2018-10" db="EMBL/GenBank/DDBJ databases">
        <authorList>
            <person name="Chen W.-M."/>
        </authorList>
    </citation>
    <scope>NUCLEOTIDE SEQUENCE [LARGE SCALE GENOMIC DNA]</scope>
    <source>
        <strain evidence="3 4">H-5</strain>
    </source>
</reference>
<dbReference type="AlphaFoldDB" id="A0A3N0V2Y2"/>
<evidence type="ECO:0000313" key="3">
    <source>
        <dbReference type="EMBL" id="ROH86901.1"/>
    </source>
</evidence>
<keyword evidence="2" id="KW-0449">Lipoprotein</keyword>
<organism evidence="3 4">
    <name type="scientific">Pseudomethylobacillus aquaticus</name>
    <dbReference type="NCBI Taxonomy" id="2676064"/>
    <lineage>
        <taxon>Bacteria</taxon>
        <taxon>Pseudomonadati</taxon>
        <taxon>Pseudomonadota</taxon>
        <taxon>Betaproteobacteria</taxon>
        <taxon>Nitrosomonadales</taxon>
        <taxon>Methylophilaceae</taxon>
        <taxon>Pseudomethylobacillus</taxon>
    </lineage>
</organism>
<protein>
    <submittedName>
        <fullName evidence="3">Efflux transporter outer membrane subunit</fullName>
    </submittedName>
</protein>
<keyword evidence="2" id="KW-0812">Transmembrane</keyword>
<dbReference type="InterPro" id="IPR010131">
    <property type="entry name" value="MdtP/NodT-like"/>
</dbReference>
<gene>
    <name evidence="3" type="ORF">ED236_04135</name>
</gene>
<comment type="similarity">
    <text evidence="1 2">Belongs to the outer membrane factor (OMF) (TC 1.B.17) family.</text>
</comment>
<comment type="subcellular location">
    <subcellularLocation>
        <location evidence="2">Cell membrane</location>
        <topology evidence="2">Lipid-anchor</topology>
    </subcellularLocation>
</comment>
<evidence type="ECO:0000256" key="1">
    <source>
        <dbReference type="ARBA" id="ARBA00007613"/>
    </source>
</evidence>